<dbReference type="AlphaFoldDB" id="A0A8H2X3U3"/>
<dbReference type="Proteomes" id="UP000663831">
    <property type="component" value="Unassembled WGS sequence"/>
</dbReference>
<dbReference type="OrthoDB" id="3268612at2759"/>
<keyword evidence="1" id="KW-0812">Transmembrane</keyword>
<keyword evidence="1" id="KW-1133">Transmembrane helix</keyword>
<feature type="transmembrane region" description="Helical" evidence="1">
    <location>
        <begin position="171"/>
        <end position="191"/>
    </location>
</feature>
<accession>A0A8H2X3U3</accession>
<comment type="caution">
    <text evidence="2">The sequence shown here is derived from an EMBL/GenBank/DDBJ whole genome shotgun (WGS) entry which is preliminary data.</text>
</comment>
<name>A0A8H2X3U3_9AGAM</name>
<proteinExistence type="predicted"/>
<feature type="transmembrane region" description="Helical" evidence="1">
    <location>
        <begin position="211"/>
        <end position="231"/>
    </location>
</feature>
<evidence type="ECO:0000313" key="3">
    <source>
        <dbReference type="Proteomes" id="UP000663831"/>
    </source>
</evidence>
<dbReference type="EMBL" id="CAJMWV010000821">
    <property type="protein sequence ID" value="CAE6416460.1"/>
    <property type="molecule type" value="Genomic_DNA"/>
</dbReference>
<sequence>MVSEMTGQKEEDNFKWRPLFQPGASIITQGNDLRLKDPGPTWVNLFYDLAWTATFASLTQNGSFNELWARHFMLLPGDRLTSLPLGQFVICHIFHSRMVVVGIAICLYNFRFHLVCIFLQLVVFGMLAATTRAFDVTVYITHSPGTNTLDPETTEQITNPDRYQAERMTKLSIKVIAISLACSRVILFVQYLRVIVTFKSSKAVKPIQGNLCLIAAGLAISIILFFSAWGVYRSSYGRDPSRAWVKFVFWGLGLATRGNYNYHIGGRS</sequence>
<evidence type="ECO:0000313" key="2">
    <source>
        <dbReference type="EMBL" id="CAE6416460.1"/>
    </source>
</evidence>
<gene>
    <name evidence="2" type="ORF">RDB_LOCUS27726</name>
</gene>
<feature type="transmembrane region" description="Helical" evidence="1">
    <location>
        <begin position="114"/>
        <end position="134"/>
    </location>
</feature>
<keyword evidence="1" id="KW-0472">Membrane</keyword>
<reference evidence="2" key="1">
    <citation type="submission" date="2021-01" db="EMBL/GenBank/DDBJ databases">
        <authorList>
            <person name="Kaushik A."/>
        </authorList>
    </citation>
    <scope>NUCLEOTIDE SEQUENCE</scope>
    <source>
        <strain evidence="2">AG3-1AP</strain>
    </source>
</reference>
<protein>
    <submittedName>
        <fullName evidence="2">Uncharacterized protein</fullName>
    </submittedName>
</protein>
<organism evidence="2 3">
    <name type="scientific">Rhizoctonia solani</name>
    <dbReference type="NCBI Taxonomy" id="456999"/>
    <lineage>
        <taxon>Eukaryota</taxon>
        <taxon>Fungi</taxon>
        <taxon>Dikarya</taxon>
        <taxon>Basidiomycota</taxon>
        <taxon>Agaricomycotina</taxon>
        <taxon>Agaricomycetes</taxon>
        <taxon>Cantharellales</taxon>
        <taxon>Ceratobasidiaceae</taxon>
        <taxon>Rhizoctonia</taxon>
    </lineage>
</organism>
<evidence type="ECO:0000256" key="1">
    <source>
        <dbReference type="SAM" id="Phobius"/>
    </source>
</evidence>